<gene>
    <name evidence="5" type="ORF">LCGC14_1370880</name>
</gene>
<dbReference type="PANTHER" id="PTHR21109">
    <property type="entry name" value="MITOCHONDRIAL 28S RIBOSOMAL PROTEIN S21"/>
    <property type="match status" value="1"/>
</dbReference>
<dbReference type="GO" id="GO:0006412">
    <property type="term" value="P:translation"/>
    <property type="evidence" value="ECO:0007669"/>
    <property type="project" value="InterPro"/>
</dbReference>
<name>A0A0F9K5I7_9ZZZZ</name>
<dbReference type="InterPro" id="IPR001911">
    <property type="entry name" value="Ribosomal_bS21"/>
</dbReference>
<dbReference type="AlphaFoldDB" id="A0A0F9K5I7"/>
<proteinExistence type="inferred from homology"/>
<accession>A0A0F9K5I7</accession>
<reference evidence="5" key="1">
    <citation type="journal article" date="2015" name="Nature">
        <title>Complex archaea that bridge the gap between prokaryotes and eukaryotes.</title>
        <authorList>
            <person name="Spang A."/>
            <person name="Saw J.H."/>
            <person name="Jorgensen S.L."/>
            <person name="Zaremba-Niedzwiedzka K."/>
            <person name="Martijn J."/>
            <person name="Lind A.E."/>
            <person name="van Eijk R."/>
            <person name="Schleper C."/>
            <person name="Guy L."/>
            <person name="Ettema T.J."/>
        </authorList>
    </citation>
    <scope>NUCLEOTIDE SEQUENCE</scope>
</reference>
<evidence type="ECO:0000256" key="1">
    <source>
        <dbReference type="ARBA" id="ARBA00006640"/>
    </source>
</evidence>
<keyword evidence="2" id="KW-0689">Ribosomal protein</keyword>
<dbReference type="PRINTS" id="PR00976">
    <property type="entry name" value="RIBOSOMALS21"/>
</dbReference>
<sequence>MPGAERRKRESFESLIRRFKKSVDNSGLLTELRNREHFEKPCAKRKRAAAAAKKREQRRRIEELSQFGRKKKQSSSRKKKRKTWKRRTD</sequence>
<dbReference type="Pfam" id="PF01165">
    <property type="entry name" value="Ribosomal_S21"/>
    <property type="match status" value="1"/>
</dbReference>
<evidence type="ECO:0000256" key="4">
    <source>
        <dbReference type="SAM" id="MobiDB-lite"/>
    </source>
</evidence>
<dbReference type="GO" id="GO:0005840">
    <property type="term" value="C:ribosome"/>
    <property type="evidence" value="ECO:0007669"/>
    <property type="project" value="UniProtKB-KW"/>
</dbReference>
<feature type="compositionally biased region" description="Basic residues" evidence="4">
    <location>
        <begin position="68"/>
        <end position="89"/>
    </location>
</feature>
<keyword evidence="3" id="KW-0687">Ribonucleoprotein</keyword>
<evidence type="ECO:0000256" key="3">
    <source>
        <dbReference type="ARBA" id="ARBA00023274"/>
    </source>
</evidence>
<comment type="caution">
    <text evidence="5">The sequence shown here is derived from an EMBL/GenBank/DDBJ whole genome shotgun (WGS) entry which is preliminary data.</text>
</comment>
<comment type="similarity">
    <text evidence="1">Belongs to the bacterial ribosomal protein bS21 family.</text>
</comment>
<protein>
    <recommendedName>
        <fullName evidence="6">30S ribosomal protein S21</fullName>
    </recommendedName>
</protein>
<dbReference type="GO" id="GO:0003735">
    <property type="term" value="F:structural constituent of ribosome"/>
    <property type="evidence" value="ECO:0007669"/>
    <property type="project" value="InterPro"/>
</dbReference>
<dbReference type="Gene3D" id="1.20.5.1150">
    <property type="entry name" value="Ribosomal protein S8"/>
    <property type="match status" value="1"/>
</dbReference>
<feature type="region of interest" description="Disordered" evidence="4">
    <location>
        <begin position="40"/>
        <end position="89"/>
    </location>
</feature>
<dbReference type="HAMAP" id="MF_00358">
    <property type="entry name" value="Ribosomal_bS21"/>
    <property type="match status" value="1"/>
</dbReference>
<evidence type="ECO:0000256" key="2">
    <source>
        <dbReference type="ARBA" id="ARBA00022980"/>
    </source>
</evidence>
<dbReference type="EMBL" id="LAZR01008657">
    <property type="protein sequence ID" value="KKM77349.1"/>
    <property type="molecule type" value="Genomic_DNA"/>
</dbReference>
<dbReference type="NCBIfam" id="TIGR00030">
    <property type="entry name" value="S21p"/>
    <property type="match status" value="1"/>
</dbReference>
<dbReference type="InterPro" id="IPR038380">
    <property type="entry name" value="Ribosomal_bS21_sf"/>
</dbReference>
<evidence type="ECO:0008006" key="6">
    <source>
        <dbReference type="Google" id="ProtNLM"/>
    </source>
</evidence>
<evidence type="ECO:0000313" key="5">
    <source>
        <dbReference type="EMBL" id="KKM77349.1"/>
    </source>
</evidence>
<dbReference type="GO" id="GO:1990904">
    <property type="term" value="C:ribonucleoprotein complex"/>
    <property type="evidence" value="ECO:0007669"/>
    <property type="project" value="UniProtKB-KW"/>
</dbReference>
<dbReference type="PANTHER" id="PTHR21109:SF22">
    <property type="entry name" value="SMALL RIBOSOMAL SUBUNIT PROTEIN BS21"/>
    <property type="match status" value="1"/>
</dbReference>
<organism evidence="5">
    <name type="scientific">marine sediment metagenome</name>
    <dbReference type="NCBI Taxonomy" id="412755"/>
    <lineage>
        <taxon>unclassified sequences</taxon>
        <taxon>metagenomes</taxon>
        <taxon>ecological metagenomes</taxon>
    </lineage>
</organism>